<gene>
    <name evidence="2" type="ORF">GCM10010249_60020</name>
</gene>
<dbReference type="AlphaFoldDB" id="A0A918B644"/>
<organism evidence="2 3">
    <name type="scientific">Streptomyces roseolilacinus</name>
    <dbReference type="NCBI Taxonomy" id="66904"/>
    <lineage>
        <taxon>Bacteria</taxon>
        <taxon>Bacillati</taxon>
        <taxon>Actinomycetota</taxon>
        <taxon>Actinomycetes</taxon>
        <taxon>Kitasatosporales</taxon>
        <taxon>Streptomycetaceae</taxon>
        <taxon>Streptomyces</taxon>
    </lineage>
</organism>
<reference evidence="2" key="1">
    <citation type="journal article" date="2014" name="Int. J. Syst. Evol. Microbiol.">
        <title>Complete genome sequence of Corynebacterium casei LMG S-19264T (=DSM 44701T), isolated from a smear-ripened cheese.</title>
        <authorList>
            <consortium name="US DOE Joint Genome Institute (JGI-PGF)"/>
            <person name="Walter F."/>
            <person name="Albersmeier A."/>
            <person name="Kalinowski J."/>
            <person name="Ruckert C."/>
        </authorList>
    </citation>
    <scope>NUCLEOTIDE SEQUENCE</scope>
    <source>
        <strain evidence="2">JCM 4335</strain>
    </source>
</reference>
<proteinExistence type="predicted"/>
<feature type="compositionally biased region" description="Polar residues" evidence="1">
    <location>
        <begin position="150"/>
        <end position="159"/>
    </location>
</feature>
<dbReference type="Proteomes" id="UP000654123">
    <property type="component" value="Unassembled WGS sequence"/>
</dbReference>
<keyword evidence="3" id="KW-1185">Reference proteome</keyword>
<sequence length="221" mass="23425">MSQLGPVEPHQAFPPARVKAWTLLFGFLFHGQDRLRLWLATDNLPGGTAADVGPSGAVTACRAPPRLPPQDDRERTSGRCLGEVLDQEARVLTALVADRPAPPVVLLARARRAFAIAGLVSLALAEHALSARDAYALGIASPTRPGPYSTALSARNRSPPTEPTSAVARPDASGGVRHFTGEHVVREVTERGGRVGPVPRSYALEPSRGDLGATGSFHRQK</sequence>
<accession>A0A918B644</accession>
<name>A0A918B644_9ACTN</name>
<protein>
    <submittedName>
        <fullName evidence="2">Uncharacterized protein</fullName>
    </submittedName>
</protein>
<dbReference type="EMBL" id="BMSV01000021">
    <property type="protein sequence ID" value="GGQ33497.1"/>
    <property type="molecule type" value="Genomic_DNA"/>
</dbReference>
<comment type="caution">
    <text evidence="2">The sequence shown here is derived from an EMBL/GenBank/DDBJ whole genome shotgun (WGS) entry which is preliminary data.</text>
</comment>
<feature type="region of interest" description="Disordered" evidence="1">
    <location>
        <begin position="189"/>
        <end position="221"/>
    </location>
</feature>
<evidence type="ECO:0000313" key="2">
    <source>
        <dbReference type="EMBL" id="GGQ33497.1"/>
    </source>
</evidence>
<reference evidence="2" key="2">
    <citation type="submission" date="2020-09" db="EMBL/GenBank/DDBJ databases">
        <authorList>
            <person name="Sun Q."/>
            <person name="Ohkuma M."/>
        </authorList>
    </citation>
    <scope>NUCLEOTIDE SEQUENCE</scope>
    <source>
        <strain evidence="2">JCM 4335</strain>
    </source>
</reference>
<feature type="region of interest" description="Disordered" evidence="1">
    <location>
        <begin position="148"/>
        <end position="176"/>
    </location>
</feature>
<evidence type="ECO:0000313" key="3">
    <source>
        <dbReference type="Proteomes" id="UP000654123"/>
    </source>
</evidence>
<evidence type="ECO:0000256" key="1">
    <source>
        <dbReference type="SAM" id="MobiDB-lite"/>
    </source>
</evidence>